<dbReference type="GO" id="GO:0050660">
    <property type="term" value="F:flavin adenine dinucleotide binding"/>
    <property type="evidence" value="ECO:0007669"/>
    <property type="project" value="InterPro"/>
</dbReference>
<dbReference type="Gene3D" id="1.10.540.10">
    <property type="entry name" value="Acyl-CoA dehydrogenase/oxidase, N-terminal domain"/>
    <property type="match status" value="1"/>
</dbReference>
<dbReference type="Gene3D" id="1.20.140.10">
    <property type="entry name" value="Butyryl-CoA Dehydrogenase, subunit A, domain 3"/>
    <property type="match status" value="1"/>
</dbReference>
<dbReference type="InterPro" id="IPR009100">
    <property type="entry name" value="AcylCoA_DH/oxidase_NM_dom_sf"/>
</dbReference>
<dbReference type="InterPro" id="IPR050741">
    <property type="entry name" value="Acyl-CoA_dehydrogenase"/>
</dbReference>
<dbReference type="PANTHER" id="PTHR48083">
    <property type="entry name" value="MEDIUM-CHAIN SPECIFIC ACYL-COA DEHYDROGENASE, MITOCHONDRIAL-RELATED"/>
    <property type="match status" value="1"/>
</dbReference>
<reference evidence="5 6" key="1">
    <citation type="submission" date="2016-10" db="EMBL/GenBank/DDBJ databases">
        <authorList>
            <person name="de Groot N.N."/>
        </authorList>
    </citation>
    <scope>NUCLEOTIDE SEQUENCE [LARGE SCALE GENOMIC DNA]</scope>
    <source>
        <strain evidence="5 6">DSM 25927</strain>
    </source>
</reference>
<dbReference type="Gene3D" id="2.40.110.10">
    <property type="entry name" value="Butyryl-CoA Dehydrogenase, subunit A, domain 2"/>
    <property type="match status" value="1"/>
</dbReference>
<organism evidence="5 6">
    <name type="scientific">Solimonas aquatica</name>
    <dbReference type="NCBI Taxonomy" id="489703"/>
    <lineage>
        <taxon>Bacteria</taxon>
        <taxon>Pseudomonadati</taxon>
        <taxon>Pseudomonadota</taxon>
        <taxon>Gammaproteobacteria</taxon>
        <taxon>Nevskiales</taxon>
        <taxon>Nevskiaceae</taxon>
        <taxon>Solimonas</taxon>
    </lineage>
</organism>
<dbReference type="GO" id="GO:0003995">
    <property type="term" value="F:acyl-CoA dehydrogenase activity"/>
    <property type="evidence" value="ECO:0007669"/>
    <property type="project" value="TreeGrafter"/>
</dbReference>
<keyword evidence="6" id="KW-1185">Reference proteome</keyword>
<dbReference type="InterPro" id="IPR046373">
    <property type="entry name" value="Acyl-CoA_Oxase/DH_mid-dom_sf"/>
</dbReference>
<dbReference type="PANTHER" id="PTHR48083:SF19">
    <property type="entry name" value="FLAVIN-DEPENDENT MONOOXYGENASE, OXYGENASE SUBUNIT HSAA"/>
    <property type="match status" value="1"/>
</dbReference>
<evidence type="ECO:0000259" key="4">
    <source>
        <dbReference type="Pfam" id="PF08028"/>
    </source>
</evidence>
<evidence type="ECO:0000256" key="2">
    <source>
        <dbReference type="ARBA" id="ARBA00049661"/>
    </source>
</evidence>
<dbReference type="InterPro" id="IPR037069">
    <property type="entry name" value="AcylCoA_DH/ox_N_sf"/>
</dbReference>
<dbReference type="GO" id="GO:0005737">
    <property type="term" value="C:cytoplasm"/>
    <property type="evidence" value="ECO:0007669"/>
    <property type="project" value="TreeGrafter"/>
</dbReference>
<dbReference type="InterPro" id="IPR013107">
    <property type="entry name" value="Acyl-CoA_DH_C"/>
</dbReference>
<feature type="domain" description="Acyl-CoA dehydrogenase C-terminal" evidence="4">
    <location>
        <begin position="256"/>
        <end position="384"/>
    </location>
</feature>
<dbReference type="SUPFAM" id="SSF47203">
    <property type="entry name" value="Acyl-CoA dehydrogenase C-terminal domain-like"/>
    <property type="match status" value="1"/>
</dbReference>
<dbReference type="Pfam" id="PF08028">
    <property type="entry name" value="Acyl-CoA_dh_2"/>
    <property type="match status" value="1"/>
</dbReference>
<dbReference type="PIRSF" id="PIRSF016578">
    <property type="entry name" value="HsaA"/>
    <property type="match status" value="1"/>
</dbReference>
<evidence type="ECO:0000259" key="3">
    <source>
        <dbReference type="Pfam" id="PF02771"/>
    </source>
</evidence>
<feature type="domain" description="Acyl-CoA dehydrogenase/oxidase N-terminal" evidence="3">
    <location>
        <begin position="35"/>
        <end position="100"/>
    </location>
</feature>
<name>A0A1H9JHI0_9GAMM</name>
<protein>
    <submittedName>
        <fullName evidence="5">3-hydroxy-9,10-secoandrosta-1,3,5(10)-triene-9,17-dione monooxygenase</fullName>
    </submittedName>
</protein>
<dbReference type="EMBL" id="FOFS01000011">
    <property type="protein sequence ID" value="SEQ86005.1"/>
    <property type="molecule type" value="Genomic_DNA"/>
</dbReference>
<evidence type="ECO:0000313" key="6">
    <source>
        <dbReference type="Proteomes" id="UP000199233"/>
    </source>
</evidence>
<dbReference type="CDD" id="cd01159">
    <property type="entry name" value="NcnH"/>
    <property type="match status" value="1"/>
</dbReference>
<evidence type="ECO:0000313" key="5">
    <source>
        <dbReference type="EMBL" id="SEQ86005.1"/>
    </source>
</evidence>
<accession>A0A1H9JHI0</accession>
<dbReference type="Proteomes" id="UP000199233">
    <property type="component" value="Unassembled WGS sequence"/>
</dbReference>
<dbReference type="GO" id="GO:0033539">
    <property type="term" value="P:fatty acid beta-oxidation using acyl-CoA dehydrogenase"/>
    <property type="evidence" value="ECO:0007669"/>
    <property type="project" value="TreeGrafter"/>
</dbReference>
<dbReference type="AlphaFoldDB" id="A0A1H9JHI0"/>
<dbReference type="InterPro" id="IPR036250">
    <property type="entry name" value="AcylCo_DH-like_C"/>
</dbReference>
<dbReference type="InterPro" id="IPR013786">
    <property type="entry name" value="AcylCoA_DH/ox_N"/>
</dbReference>
<gene>
    <name evidence="5" type="ORF">SAMN04488038_111164</name>
</gene>
<dbReference type="STRING" id="489703.SAMN04488038_111164"/>
<proteinExistence type="inferred from homology"/>
<dbReference type="SUPFAM" id="SSF56645">
    <property type="entry name" value="Acyl-CoA dehydrogenase NM domain-like"/>
    <property type="match status" value="1"/>
</dbReference>
<comment type="similarity">
    <text evidence="2">Belongs to the HpaH/HsaA monooxygenase family.</text>
</comment>
<keyword evidence="1" id="KW-0560">Oxidoreductase</keyword>
<keyword evidence="5" id="KW-0503">Monooxygenase</keyword>
<dbReference type="Pfam" id="PF02771">
    <property type="entry name" value="Acyl-CoA_dh_N"/>
    <property type="match status" value="1"/>
</dbReference>
<dbReference type="GO" id="GO:0016712">
    <property type="term" value="F:oxidoreductase activity, acting on paired donors, with incorporation or reduction of molecular oxygen, reduced flavin or flavoprotein as one donor, and incorporation of one atom of oxygen"/>
    <property type="evidence" value="ECO:0007669"/>
    <property type="project" value="TreeGrafter"/>
</dbReference>
<sequence length="406" mass="45073">MNSTLTIAKPATADADDIPTPQLLLQRARALLPALSQRAEQAARQRRVPEQTVEDLRRAGLFRVLQARRYGGYEMPPEVFYEIQMTLARACMSTAWIYGVIAVHNWQMALLDDRASQEVWARDPSALIASSYMPKGQVTRVDGGFRFSGRWGYSSGIDHCQWVLLGGLVPALREGEPPEYRTFLLPRRDIEVLDTWDTMGLRATGSHDVLVRDAFVPEHRTHRSADGFAGTSPGLAINSAPLYRLPFGQIFVRAVSSSAIGALQGALEVFRDFAGERVGDMGTRTAEQGSVQVAVAETAAAIDEMKLVLQRNFAQLMDAAERGVAMDIETRLHYRYQAASVVERCAQLVYRLFVSSGARGLFNDNPLVRHFLDIHAGRTHYANNPDLFARNYGGVLLGRANTDFFI</sequence>
<evidence type="ECO:0000256" key="1">
    <source>
        <dbReference type="ARBA" id="ARBA00023002"/>
    </source>
</evidence>